<comment type="caution">
    <text evidence="10">The sequence shown here is derived from an EMBL/GenBank/DDBJ whole genome shotgun (WGS) entry which is preliminary data.</text>
</comment>
<dbReference type="InterPro" id="IPR036236">
    <property type="entry name" value="Znf_C2H2_sf"/>
</dbReference>
<evidence type="ECO:0000256" key="7">
    <source>
        <dbReference type="ARBA" id="ARBA00023242"/>
    </source>
</evidence>
<dbReference type="FunFam" id="3.30.160.60:FF:001627">
    <property type="entry name" value="Zinc finger protein 655"/>
    <property type="match status" value="1"/>
</dbReference>
<protein>
    <submittedName>
        <fullName evidence="10">Zinc finger protein 155</fullName>
    </submittedName>
</protein>
<feature type="domain" description="C2H2-type" evidence="9">
    <location>
        <begin position="292"/>
        <end position="319"/>
    </location>
</feature>
<keyword evidence="11" id="KW-1185">Reference proteome</keyword>
<feature type="domain" description="C2H2-type" evidence="9">
    <location>
        <begin position="320"/>
        <end position="347"/>
    </location>
</feature>
<evidence type="ECO:0000256" key="8">
    <source>
        <dbReference type="PROSITE-ProRule" id="PRU00042"/>
    </source>
</evidence>
<dbReference type="AlphaFoldDB" id="A0A4C1YNB8"/>
<dbReference type="GO" id="GO:0008270">
    <property type="term" value="F:zinc ion binding"/>
    <property type="evidence" value="ECO:0007669"/>
    <property type="project" value="UniProtKB-KW"/>
</dbReference>
<dbReference type="FunFam" id="3.30.160.60:FF:000630">
    <property type="entry name" value="Zinc finger protein 180"/>
    <property type="match status" value="1"/>
</dbReference>
<proteinExistence type="inferred from homology"/>
<keyword evidence="3" id="KW-0479">Metal-binding</keyword>
<evidence type="ECO:0000256" key="6">
    <source>
        <dbReference type="ARBA" id="ARBA00022833"/>
    </source>
</evidence>
<dbReference type="PANTHER" id="PTHR23235:SF120">
    <property type="entry name" value="KRUPPEL-LIKE FACTOR 15"/>
    <property type="match status" value="1"/>
</dbReference>
<dbReference type="OrthoDB" id="4737882at2759"/>
<keyword evidence="5 8" id="KW-0863">Zinc-finger</keyword>
<dbReference type="GO" id="GO:0000981">
    <property type="term" value="F:DNA-binding transcription factor activity, RNA polymerase II-specific"/>
    <property type="evidence" value="ECO:0007669"/>
    <property type="project" value="TreeGrafter"/>
</dbReference>
<evidence type="ECO:0000313" key="10">
    <source>
        <dbReference type="EMBL" id="GBP77961.1"/>
    </source>
</evidence>
<dbReference type="Pfam" id="PF00096">
    <property type="entry name" value="zf-C2H2"/>
    <property type="match status" value="2"/>
</dbReference>
<evidence type="ECO:0000259" key="9">
    <source>
        <dbReference type="PROSITE" id="PS50157"/>
    </source>
</evidence>
<evidence type="ECO:0000256" key="1">
    <source>
        <dbReference type="ARBA" id="ARBA00004123"/>
    </source>
</evidence>
<accession>A0A4C1YNB8</accession>
<dbReference type="SUPFAM" id="SSF57667">
    <property type="entry name" value="beta-beta-alpha zinc fingers"/>
    <property type="match status" value="2"/>
</dbReference>
<feature type="domain" description="C2H2-type" evidence="9">
    <location>
        <begin position="264"/>
        <end position="291"/>
    </location>
</feature>
<dbReference type="EMBL" id="BGZK01001355">
    <property type="protein sequence ID" value="GBP77961.1"/>
    <property type="molecule type" value="Genomic_DNA"/>
</dbReference>
<dbReference type="Proteomes" id="UP000299102">
    <property type="component" value="Unassembled WGS sequence"/>
</dbReference>
<dbReference type="Gene3D" id="3.30.160.60">
    <property type="entry name" value="Classic Zinc Finger"/>
    <property type="match status" value="3"/>
</dbReference>
<keyword evidence="7" id="KW-0539">Nucleus</keyword>
<keyword evidence="4" id="KW-0677">Repeat</keyword>
<dbReference type="SMART" id="SM00355">
    <property type="entry name" value="ZnF_C2H2"/>
    <property type="match status" value="3"/>
</dbReference>
<evidence type="ECO:0000313" key="11">
    <source>
        <dbReference type="Proteomes" id="UP000299102"/>
    </source>
</evidence>
<dbReference type="STRING" id="151549.A0A4C1YNB8"/>
<gene>
    <name evidence="10" type="primary">ZNF155</name>
    <name evidence="10" type="ORF">EVAR_83209_1</name>
</gene>
<reference evidence="10 11" key="1">
    <citation type="journal article" date="2019" name="Commun. Biol.">
        <title>The bagworm genome reveals a unique fibroin gene that provides high tensile strength.</title>
        <authorList>
            <person name="Kono N."/>
            <person name="Nakamura H."/>
            <person name="Ohtoshi R."/>
            <person name="Tomita M."/>
            <person name="Numata K."/>
            <person name="Arakawa K."/>
        </authorList>
    </citation>
    <scope>NUCLEOTIDE SEQUENCE [LARGE SCALE GENOMIC DNA]</scope>
</reference>
<evidence type="ECO:0000256" key="5">
    <source>
        <dbReference type="ARBA" id="ARBA00022771"/>
    </source>
</evidence>
<dbReference type="PROSITE" id="PS50157">
    <property type="entry name" value="ZINC_FINGER_C2H2_2"/>
    <property type="match status" value="3"/>
</dbReference>
<dbReference type="GO" id="GO:0005634">
    <property type="term" value="C:nucleus"/>
    <property type="evidence" value="ECO:0007669"/>
    <property type="project" value="UniProtKB-SubCell"/>
</dbReference>
<name>A0A4C1YNB8_EUMVA</name>
<sequence>MSRMVRNELMDAAIWNMRECSVLLRRCDLLSRGGAARADRGSSVMPDEPVNSAAFYATDHIQEYNKAAGMVIKTERGDEDIVTSQPPALREGCVTDFGTFVKEGNDSVMKTEDGVGEVSVKQELDVGPTVLQPQSAPRTPPLLPRVGSDIHPATGSVGGASPTPLCTIFAKPTPRRQEEHHCEEDFCDLTDASLVPGVTRDNDYLRALSERASDLAGCEGTAAGTQEVGRGWRARTGCDCGTDVPKTEAETRAAGKRYECEKLYKCELCEFSTCHSGSLKIHMCTHTGEKLYKCKVCKYSASQSSHLKMHMRTHTGEKPHKCEECEYSASRPYHLKVHMRTHAGEKSY</sequence>
<keyword evidence="6" id="KW-0862">Zinc</keyword>
<dbReference type="GO" id="GO:0000978">
    <property type="term" value="F:RNA polymerase II cis-regulatory region sequence-specific DNA binding"/>
    <property type="evidence" value="ECO:0007669"/>
    <property type="project" value="TreeGrafter"/>
</dbReference>
<comment type="similarity">
    <text evidence="2">Belongs to the krueppel C2H2-type zinc-finger protein family.</text>
</comment>
<evidence type="ECO:0000256" key="2">
    <source>
        <dbReference type="ARBA" id="ARBA00006991"/>
    </source>
</evidence>
<evidence type="ECO:0000256" key="4">
    <source>
        <dbReference type="ARBA" id="ARBA00022737"/>
    </source>
</evidence>
<organism evidence="10 11">
    <name type="scientific">Eumeta variegata</name>
    <name type="common">Bagworm moth</name>
    <name type="synonym">Eumeta japonica</name>
    <dbReference type="NCBI Taxonomy" id="151549"/>
    <lineage>
        <taxon>Eukaryota</taxon>
        <taxon>Metazoa</taxon>
        <taxon>Ecdysozoa</taxon>
        <taxon>Arthropoda</taxon>
        <taxon>Hexapoda</taxon>
        <taxon>Insecta</taxon>
        <taxon>Pterygota</taxon>
        <taxon>Neoptera</taxon>
        <taxon>Endopterygota</taxon>
        <taxon>Lepidoptera</taxon>
        <taxon>Glossata</taxon>
        <taxon>Ditrysia</taxon>
        <taxon>Tineoidea</taxon>
        <taxon>Psychidae</taxon>
        <taxon>Oiketicinae</taxon>
        <taxon>Eumeta</taxon>
    </lineage>
</organism>
<dbReference type="PANTHER" id="PTHR23235">
    <property type="entry name" value="KRUEPPEL-LIKE TRANSCRIPTION FACTOR"/>
    <property type="match status" value="1"/>
</dbReference>
<evidence type="ECO:0000256" key="3">
    <source>
        <dbReference type="ARBA" id="ARBA00022723"/>
    </source>
</evidence>
<dbReference type="InterPro" id="IPR013087">
    <property type="entry name" value="Znf_C2H2_type"/>
</dbReference>
<comment type="subcellular location">
    <subcellularLocation>
        <location evidence="1">Nucleus</location>
    </subcellularLocation>
</comment>